<organism evidence="1 2">
    <name type="scientific">Pedosphaera parvula (strain Ellin514)</name>
    <dbReference type="NCBI Taxonomy" id="320771"/>
    <lineage>
        <taxon>Bacteria</taxon>
        <taxon>Pseudomonadati</taxon>
        <taxon>Verrucomicrobiota</taxon>
        <taxon>Pedosphaerae</taxon>
        <taxon>Pedosphaerales</taxon>
        <taxon>Pedosphaeraceae</taxon>
        <taxon>Pedosphaera</taxon>
    </lineage>
</organism>
<evidence type="ECO:0000313" key="2">
    <source>
        <dbReference type="Proteomes" id="UP000003688"/>
    </source>
</evidence>
<protein>
    <submittedName>
        <fullName evidence="1">Uncharacterized protein</fullName>
    </submittedName>
</protein>
<dbReference type="STRING" id="320771.Cflav_PD0691"/>
<name>B9XR43_PEDPL</name>
<comment type="caution">
    <text evidence="1">The sequence shown here is derived from an EMBL/GenBank/DDBJ whole genome shotgun (WGS) entry which is preliminary data.</text>
</comment>
<reference evidence="1 2" key="1">
    <citation type="journal article" date="2011" name="J. Bacteriol.">
        <title>Genome sequence of 'Pedosphaera parvula' Ellin514, an aerobic Verrucomicrobial isolate from pasture soil.</title>
        <authorList>
            <person name="Kant R."/>
            <person name="van Passel M.W."/>
            <person name="Sangwan P."/>
            <person name="Palva A."/>
            <person name="Lucas S."/>
            <person name="Copeland A."/>
            <person name="Lapidus A."/>
            <person name="Glavina Del Rio T."/>
            <person name="Dalin E."/>
            <person name="Tice H."/>
            <person name="Bruce D."/>
            <person name="Goodwin L."/>
            <person name="Pitluck S."/>
            <person name="Chertkov O."/>
            <person name="Larimer F.W."/>
            <person name="Land M.L."/>
            <person name="Hauser L."/>
            <person name="Brettin T.S."/>
            <person name="Detter J.C."/>
            <person name="Han S."/>
            <person name="de Vos W.M."/>
            <person name="Janssen P.H."/>
            <person name="Smidt H."/>
        </authorList>
    </citation>
    <scope>NUCLEOTIDE SEQUENCE [LARGE SCALE GENOMIC DNA]</scope>
    <source>
        <strain evidence="1 2">Ellin514</strain>
    </source>
</reference>
<dbReference type="AlphaFoldDB" id="B9XR43"/>
<proteinExistence type="predicted"/>
<accession>B9XR43</accession>
<sequence>MDKLRLNPYLFLPICVQVVKTRIKQGFLRRWTATVGKTASKALRGNTNRHYWLELAETRHNSRSQTQLKRDWFLDSEKSL</sequence>
<evidence type="ECO:0000313" key="1">
    <source>
        <dbReference type="EMBL" id="EEF57656.1"/>
    </source>
</evidence>
<gene>
    <name evidence="1" type="ORF">Cflav_PD0691</name>
</gene>
<dbReference type="EMBL" id="ABOX02000060">
    <property type="protein sequence ID" value="EEF57656.1"/>
    <property type="molecule type" value="Genomic_DNA"/>
</dbReference>
<dbReference type="Proteomes" id="UP000003688">
    <property type="component" value="Unassembled WGS sequence"/>
</dbReference>
<keyword evidence="2" id="KW-1185">Reference proteome</keyword>